<sequence length="134" mass="15523">MICSAGCLSCRKARTWLEENGIEYEEYNLFSDPPSVLALKTMLQLTEEGTTELISIRSKTFQELDIDLDDLSISRFFELVQVNPGLLRRPIIMDTKRLVVGYNDDNIRAFLPREVRKIELQRMQTVINHDEQTA</sequence>
<dbReference type="InterPro" id="IPR036249">
    <property type="entry name" value="Thioredoxin-like_sf"/>
</dbReference>
<evidence type="ECO:0000256" key="1">
    <source>
        <dbReference type="ARBA" id="ARBA00023157"/>
    </source>
</evidence>
<evidence type="ECO:0000256" key="2">
    <source>
        <dbReference type="ARBA" id="ARBA00023284"/>
    </source>
</evidence>
<organism evidence="4 5">
    <name type="scientific">Jeotgalibaca ciconiae</name>
    <dbReference type="NCBI Taxonomy" id="2496265"/>
    <lineage>
        <taxon>Bacteria</taxon>
        <taxon>Bacillati</taxon>
        <taxon>Bacillota</taxon>
        <taxon>Bacilli</taxon>
        <taxon>Lactobacillales</taxon>
        <taxon>Carnobacteriaceae</taxon>
        <taxon>Jeotgalibaca</taxon>
    </lineage>
</organism>
<keyword evidence="2" id="KW-0676">Redox-active center</keyword>
<dbReference type="EMBL" id="CP034465">
    <property type="protein sequence ID" value="AZP04854.1"/>
    <property type="molecule type" value="Genomic_DNA"/>
</dbReference>
<evidence type="ECO:0000313" key="5">
    <source>
        <dbReference type="Proteomes" id="UP000273326"/>
    </source>
</evidence>
<gene>
    <name evidence="4" type="ORF">EJN90_09490</name>
</gene>
<dbReference type="Proteomes" id="UP000273326">
    <property type="component" value="Chromosome"/>
</dbReference>
<proteinExistence type="inferred from homology"/>
<dbReference type="Pfam" id="PF03960">
    <property type="entry name" value="ArsC"/>
    <property type="match status" value="1"/>
</dbReference>
<accession>A0A3S9HBY9</accession>
<dbReference type="KEGG" id="jeh:EJN90_09490"/>
<dbReference type="Gene3D" id="3.40.30.10">
    <property type="entry name" value="Glutaredoxin"/>
    <property type="match status" value="1"/>
</dbReference>
<dbReference type="NCBIfam" id="NF002459">
    <property type="entry name" value="PRK01655.1"/>
    <property type="match status" value="1"/>
</dbReference>
<dbReference type="InterPro" id="IPR006660">
    <property type="entry name" value="Arsenate_reductase-like"/>
</dbReference>
<dbReference type="PANTHER" id="PTHR30041:SF7">
    <property type="entry name" value="GLOBAL TRANSCRIPTIONAL REGULATOR SPX"/>
    <property type="match status" value="1"/>
</dbReference>
<dbReference type="InterPro" id="IPR006504">
    <property type="entry name" value="Tscrpt_reg_Spx/MgsR"/>
</dbReference>
<evidence type="ECO:0000313" key="4">
    <source>
        <dbReference type="EMBL" id="AZP04854.1"/>
    </source>
</evidence>
<dbReference type="PROSITE" id="PS51353">
    <property type="entry name" value="ARSC"/>
    <property type="match status" value="1"/>
</dbReference>
<keyword evidence="5" id="KW-1185">Reference proteome</keyword>
<name>A0A3S9HBY9_9LACT</name>
<dbReference type="SUPFAM" id="SSF52833">
    <property type="entry name" value="Thioredoxin-like"/>
    <property type="match status" value="1"/>
</dbReference>
<evidence type="ECO:0000256" key="3">
    <source>
        <dbReference type="PROSITE-ProRule" id="PRU01282"/>
    </source>
</evidence>
<keyword evidence="1" id="KW-1015">Disulfide bond</keyword>
<dbReference type="PANTHER" id="PTHR30041">
    <property type="entry name" value="ARSENATE REDUCTASE"/>
    <property type="match status" value="1"/>
</dbReference>
<protein>
    <submittedName>
        <fullName evidence="4">Spx/MgsR family RNA polymerase-binding regulatory protein</fullName>
    </submittedName>
</protein>
<dbReference type="AlphaFoldDB" id="A0A3S9HBY9"/>
<dbReference type="OrthoDB" id="9794155at2"/>
<dbReference type="CDD" id="cd03032">
    <property type="entry name" value="ArsC_Spx"/>
    <property type="match status" value="1"/>
</dbReference>
<reference evidence="5" key="1">
    <citation type="submission" date="2018-12" db="EMBL/GenBank/DDBJ databases">
        <title>Complete genome sequencing of Jeotgalibaca sp. H21T32.</title>
        <authorList>
            <person name="Bae J.-W."/>
            <person name="Lee S.-Y."/>
        </authorList>
    </citation>
    <scope>NUCLEOTIDE SEQUENCE [LARGE SCALE GENOMIC DNA]</scope>
    <source>
        <strain evidence="5">H21T32</strain>
    </source>
</reference>
<comment type="similarity">
    <text evidence="3">Belongs to the ArsC family.</text>
</comment>
<dbReference type="NCBIfam" id="TIGR01617">
    <property type="entry name" value="arsC_related"/>
    <property type="match status" value="1"/>
</dbReference>